<evidence type="ECO:0000313" key="7">
    <source>
        <dbReference type="EMBL" id="SEQ26030.1"/>
    </source>
</evidence>
<accession>A0A1H9EJW8</accession>
<keyword evidence="4 7" id="KW-0418">Kinase</keyword>
<dbReference type="RefSeq" id="WP_074642331.1">
    <property type="nucleotide sequence ID" value="NZ_FOFU01000003.1"/>
</dbReference>
<dbReference type="EC" id="2.7.1.35" evidence="1"/>
<dbReference type="OrthoDB" id="9800808at2"/>
<dbReference type="PANTHER" id="PTHR10534">
    <property type="entry name" value="PYRIDOXAL KINASE"/>
    <property type="match status" value="1"/>
</dbReference>
<dbReference type="Gene3D" id="3.40.1190.20">
    <property type="match status" value="1"/>
</dbReference>
<keyword evidence="8" id="KW-1185">Reference proteome</keyword>
<dbReference type="NCBIfam" id="NF005491">
    <property type="entry name" value="PRK07105.1"/>
    <property type="match status" value="1"/>
</dbReference>
<keyword evidence="5" id="KW-0067">ATP-binding</keyword>
<dbReference type="InterPro" id="IPR013749">
    <property type="entry name" value="PM/HMP-P_kinase-1"/>
</dbReference>
<evidence type="ECO:0000256" key="5">
    <source>
        <dbReference type="ARBA" id="ARBA00022840"/>
    </source>
</evidence>
<keyword evidence="3" id="KW-0547">Nucleotide-binding</keyword>
<dbReference type="Pfam" id="PF08543">
    <property type="entry name" value="Phos_pyr_kin"/>
    <property type="match status" value="1"/>
</dbReference>
<dbReference type="PANTHER" id="PTHR10534:SF2">
    <property type="entry name" value="PYRIDOXAL KINASE"/>
    <property type="match status" value="1"/>
</dbReference>
<dbReference type="InterPro" id="IPR029056">
    <property type="entry name" value="Ribokinase-like"/>
</dbReference>
<dbReference type="AlphaFoldDB" id="A0A1H9EJW8"/>
<dbReference type="Proteomes" id="UP000182360">
    <property type="component" value="Unassembled WGS sequence"/>
</dbReference>
<feature type="domain" description="Pyridoxamine kinase/Phosphomethylpyrimidine kinase" evidence="6">
    <location>
        <begin position="67"/>
        <end position="249"/>
    </location>
</feature>
<evidence type="ECO:0000256" key="3">
    <source>
        <dbReference type="ARBA" id="ARBA00022741"/>
    </source>
</evidence>
<dbReference type="GO" id="GO:0008478">
    <property type="term" value="F:pyridoxal kinase activity"/>
    <property type="evidence" value="ECO:0007669"/>
    <property type="project" value="UniProtKB-EC"/>
</dbReference>
<evidence type="ECO:0000256" key="1">
    <source>
        <dbReference type="ARBA" id="ARBA00012104"/>
    </source>
</evidence>
<dbReference type="GO" id="GO:0005524">
    <property type="term" value="F:ATP binding"/>
    <property type="evidence" value="ECO:0007669"/>
    <property type="project" value="UniProtKB-KW"/>
</dbReference>
<name>A0A1H9EJW8_9SPIR</name>
<sequence>MDKRLLTIQDISCVGQCSLTVALPVISACGIETGILPSSVLSNHTAGYSGWTFHDLTDDMPKILERWLTEKVSFDAFYTGYVSKTQIPYILEIMEKAARPGALRIVDPVMADNGKLYTGFDEDFPQEMKKLINGADVIMPNLTEAAFLLDQPYKADGYDKAFIEKMARDLAALGAKNVIVTGVSFEPSKLGVAVYDGNKVEYYFNEKQAVSSHGTGDLYASVVAGALLRGKSLLEAASLGADVVVEAIKLTAGDKDHWYGVKFELALPYLIQRLS</sequence>
<organism evidence="7 8">
    <name type="scientific">Treponema bryantii</name>
    <dbReference type="NCBI Taxonomy" id="163"/>
    <lineage>
        <taxon>Bacteria</taxon>
        <taxon>Pseudomonadati</taxon>
        <taxon>Spirochaetota</taxon>
        <taxon>Spirochaetia</taxon>
        <taxon>Spirochaetales</taxon>
        <taxon>Treponemataceae</taxon>
        <taxon>Treponema</taxon>
    </lineage>
</organism>
<dbReference type="EMBL" id="FOFU01000003">
    <property type="protein sequence ID" value="SEQ26030.1"/>
    <property type="molecule type" value="Genomic_DNA"/>
</dbReference>
<dbReference type="GO" id="GO:0005829">
    <property type="term" value="C:cytosol"/>
    <property type="evidence" value="ECO:0007669"/>
    <property type="project" value="TreeGrafter"/>
</dbReference>
<reference evidence="7 8" key="1">
    <citation type="submission" date="2016-10" db="EMBL/GenBank/DDBJ databases">
        <authorList>
            <person name="de Groot N.N."/>
        </authorList>
    </citation>
    <scope>NUCLEOTIDE SEQUENCE [LARGE SCALE GENOMIC DNA]</scope>
    <source>
        <strain evidence="7 8">B25</strain>
    </source>
</reference>
<evidence type="ECO:0000256" key="2">
    <source>
        <dbReference type="ARBA" id="ARBA00022679"/>
    </source>
</evidence>
<evidence type="ECO:0000256" key="4">
    <source>
        <dbReference type="ARBA" id="ARBA00022777"/>
    </source>
</evidence>
<dbReference type="CDD" id="cd01173">
    <property type="entry name" value="pyridoxal_pyridoxamine_kinase"/>
    <property type="match status" value="1"/>
</dbReference>
<dbReference type="GO" id="GO:0009443">
    <property type="term" value="P:pyridoxal 5'-phosphate salvage"/>
    <property type="evidence" value="ECO:0007669"/>
    <property type="project" value="InterPro"/>
</dbReference>
<keyword evidence="2" id="KW-0808">Transferase</keyword>
<protein>
    <recommendedName>
        <fullName evidence="1">pyridoxal kinase</fullName>
        <ecNumber evidence="1">2.7.1.35</ecNumber>
    </recommendedName>
</protein>
<dbReference type="InterPro" id="IPR004625">
    <property type="entry name" value="PyrdxlKinase"/>
</dbReference>
<dbReference type="PROSITE" id="PS51257">
    <property type="entry name" value="PROKAR_LIPOPROTEIN"/>
    <property type="match status" value="1"/>
</dbReference>
<evidence type="ECO:0000313" key="8">
    <source>
        <dbReference type="Proteomes" id="UP000182360"/>
    </source>
</evidence>
<dbReference type="SUPFAM" id="SSF53613">
    <property type="entry name" value="Ribokinase-like"/>
    <property type="match status" value="1"/>
</dbReference>
<gene>
    <name evidence="7" type="ORF">SAMN04487977_103191</name>
</gene>
<proteinExistence type="predicted"/>
<evidence type="ECO:0000259" key="6">
    <source>
        <dbReference type="Pfam" id="PF08543"/>
    </source>
</evidence>